<keyword evidence="2" id="KW-0812">Transmembrane</keyword>
<feature type="transmembrane region" description="Helical" evidence="2">
    <location>
        <begin position="237"/>
        <end position="255"/>
    </location>
</feature>
<feature type="compositionally biased region" description="Pro residues" evidence="1">
    <location>
        <begin position="297"/>
        <end position="310"/>
    </location>
</feature>
<dbReference type="RefSeq" id="WP_311667769.1">
    <property type="nucleotide sequence ID" value="NZ_JAVREO010000008.1"/>
</dbReference>
<feature type="compositionally biased region" description="Low complexity" evidence="1">
    <location>
        <begin position="1"/>
        <end position="12"/>
    </location>
</feature>
<sequence length="310" mass="32327">MSSSLPNAAPDAAPAPPQVPAAPGDRYRGDLILFMAVTFALSWACWFTAIAIGGSSKEGPVAAPFMLGAFGPLVGAVVVRARRRRRGEPVPAFAVRFRRQHLLWAPALLVLTSASVLAAALLGHAAGDPALSWENSRDIMDDFGGPAAFLVGLLVSGPLSEEAGWRGTAQPRMRASLSLVRVALVLGVTWAVWHMPLFFIEETVQHDLGLFSGSGVLFIASNIPMAMLAVCAYERGGVVASVAVHFAANATMVLLDVTTATTLAMVTGILAILAALLLTFALPRREPATGDAAPVAGTPPAPPRAPRLVD</sequence>
<feature type="domain" description="CAAX prenyl protease 2/Lysostaphin resistance protein A-like" evidence="3">
    <location>
        <begin position="146"/>
        <end position="250"/>
    </location>
</feature>
<keyword evidence="2" id="KW-1133">Transmembrane helix</keyword>
<feature type="region of interest" description="Disordered" evidence="1">
    <location>
        <begin position="290"/>
        <end position="310"/>
    </location>
</feature>
<dbReference type="GO" id="GO:0016787">
    <property type="term" value="F:hydrolase activity"/>
    <property type="evidence" value="ECO:0007669"/>
    <property type="project" value="UniProtKB-KW"/>
</dbReference>
<dbReference type="PANTHER" id="PTHR35797:SF1">
    <property type="entry name" value="PROTEASE"/>
    <property type="match status" value="1"/>
</dbReference>
<gene>
    <name evidence="4" type="ORF">RM844_15475</name>
</gene>
<protein>
    <submittedName>
        <fullName evidence="4">CPBP family intramembrane glutamic endopeptidase</fullName>
        <ecNumber evidence="4">3.4.-.-</ecNumber>
    </submittedName>
</protein>
<name>A0ABU2JRS5_9ACTN</name>
<organism evidence="4 5">
    <name type="scientific">Streptomyces chisholmiae</name>
    <dbReference type="NCBI Taxonomy" id="3075540"/>
    <lineage>
        <taxon>Bacteria</taxon>
        <taxon>Bacillati</taxon>
        <taxon>Actinomycetota</taxon>
        <taxon>Actinomycetes</taxon>
        <taxon>Kitasatosporales</taxon>
        <taxon>Streptomycetaceae</taxon>
        <taxon>Streptomyces</taxon>
    </lineage>
</organism>
<feature type="transmembrane region" description="Helical" evidence="2">
    <location>
        <begin position="61"/>
        <end position="81"/>
    </location>
</feature>
<evidence type="ECO:0000313" key="4">
    <source>
        <dbReference type="EMBL" id="MDT0267686.1"/>
    </source>
</evidence>
<comment type="caution">
    <text evidence="4">The sequence shown here is derived from an EMBL/GenBank/DDBJ whole genome shotgun (WGS) entry which is preliminary data.</text>
</comment>
<feature type="transmembrane region" description="Helical" evidence="2">
    <location>
        <begin position="143"/>
        <end position="159"/>
    </location>
</feature>
<reference evidence="5" key="1">
    <citation type="submission" date="2023-07" db="EMBL/GenBank/DDBJ databases">
        <title>30 novel species of actinomycetes from the DSMZ collection.</title>
        <authorList>
            <person name="Nouioui I."/>
        </authorList>
    </citation>
    <scope>NUCLEOTIDE SEQUENCE [LARGE SCALE GENOMIC DNA]</scope>
    <source>
        <strain evidence="5">DSM 44915</strain>
    </source>
</reference>
<feature type="transmembrane region" description="Helical" evidence="2">
    <location>
        <begin position="102"/>
        <end position="123"/>
    </location>
</feature>
<feature type="transmembrane region" description="Helical" evidence="2">
    <location>
        <begin position="179"/>
        <end position="199"/>
    </location>
</feature>
<feature type="transmembrane region" description="Helical" evidence="2">
    <location>
        <begin position="31"/>
        <end position="55"/>
    </location>
</feature>
<proteinExistence type="predicted"/>
<keyword evidence="4" id="KW-0378">Hydrolase</keyword>
<feature type="region of interest" description="Disordered" evidence="1">
    <location>
        <begin position="1"/>
        <end position="21"/>
    </location>
</feature>
<feature type="transmembrane region" description="Helical" evidence="2">
    <location>
        <begin position="211"/>
        <end position="230"/>
    </location>
</feature>
<dbReference type="EC" id="3.4.-.-" evidence="4"/>
<dbReference type="InterPro" id="IPR003675">
    <property type="entry name" value="Rce1/LyrA-like_dom"/>
</dbReference>
<dbReference type="Pfam" id="PF02517">
    <property type="entry name" value="Rce1-like"/>
    <property type="match status" value="1"/>
</dbReference>
<evidence type="ECO:0000256" key="2">
    <source>
        <dbReference type="SAM" id="Phobius"/>
    </source>
</evidence>
<dbReference type="EMBL" id="JAVREO010000008">
    <property type="protein sequence ID" value="MDT0267686.1"/>
    <property type="molecule type" value="Genomic_DNA"/>
</dbReference>
<keyword evidence="5" id="KW-1185">Reference proteome</keyword>
<dbReference type="InterPro" id="IPR042150">
    <property type="entry name" value="MmRce1-like"/>
</dbReference>
<evidence type="ECO:0000256" key="1">
    <source>
        <dbReference type="SAM" id="MobiDB-lite"/>
    </source>
</evidence>
<keyword evidence="2" id="KW-0472">Membrane</keyword>
<dbReference type="PANTHER" id="PTHR35797">
    <property type="entry name" value="PROTEASE-RELATED"/>
    <property type="match status" value="1"/>
</dbReference>
<feature type="transmembrane region" description="Helical" evidence="2">
    <location>
        <begin position="261"/>
        <end position="282"/>
    </location>
</feature>
<evidence type="ECO:0000259" key="3">
    <source>
        <dbReference type="Pfam" id="PF02517"/>
    </source>
</evidence>
<dbReference type="Proteomes" id="UP001183410">
    <property type="component" value="Unassembled WGS sequence"/>
</dbReference>
<evidence type="ECO:0000313" key="5">
    <source>
        <dbReference type="Proteomes" id="UP001183410"/>
    </source>
</evidence>
<accession>A0ABU2JRS5</accession>